<protein>
    <submittedName>
        <fullName evidence="1">Uncharacterized protein</fullName>
    </submittedName>
</protein>
<reference evidence="1" key="1">
    <citation type="submission" date="2024-04" db="EMBL/GenBank/DDBJ databases">
        <authorList>
            <consortium name="Molecular Ecology Group"/>
        </authorList>
    </citation>
    <scope>NUCLEOTIDE SEQUENCE</scope>
</reference>
<keyword evidence="2" id="KW-1185">Reference proteome</keyword>
<proteinExistence type="predicted"/>
<evidence type="ECO:0000313" key="1">
    <source>
        <dbReference type="EMBL" id="CAL1678203.1"/>
    </source>
</evidence>
<name>A0AAV2NEB0_9HYME</name>
<dbReference type="AlphaFoldDB" id="A0AAV2NEB0"/>
<organism evidence="1 2">
    <name type="scientific">Lasius platythorax</name>
    <dbReference type="NCBI Taxonomy" id="488582"/>
    <lineage>
        <taxon>Eukaryota</taxon>
        <taxon>Metazoa</taxon>
        <taxon>Ecdysozoa</taxon>
        <taxon>Arthropoda</taxon>
        <taxon>Hexapoda</taxon>
        <taxon>Insecta</taxon>
        <taxon>Pterygota</taxon>
        <taxon>Neoptera</taxon>
        <taxon>Endopterygota</taxon>
        <taxon>Hymenoptera</taxon>
        <taxon>Apocrita</taxon>
        <taxon>Aculeata</taxon>
        <taxon>Formicoidea</taxon>
        <taxon>Formicidae</taxon>
        <taxon>Formicinae</taxon>
        <taxon>Lasius</taxon>
        <taxon>Lasius</taxon>
    </lineage>
</organism>
<evidence type="ECO:0000313" key="2">
    <source>
        <dbReference type="Proteomes" id="UP001497644"/>
    </source>
</evidence>
<dbReference type="Proteomes" id="UP001497644">
    <property type="component" value="Chromosome 14"/>
</dbReference>
<accession>A0AAV2NEB0</accession>
<sequence length="107" mass="11960">MYDKEKLLNVITNDEYRTVDDDGKIFPPSHKVYGMISEALINGGSLISPKHVYTILKNDRSGMYSAVLKAFGGNKKYDDDSKDSTIYDDSKDSTFFNVSNSTSTSEI</sequence>
<dbReference type="EMBL" id="OZ034837">
    <property type="protein sequence ID" value="CAL1678203.1"/>
    <property type="molecule type" value="Genomic_DNA"/>
</dbReference>
<gene>
    <name evidence="1" type="ORF">LPLAT_LOCUS4099</name>
</gene>